<reference evidence="2" key="1">
    <citation type="journal article" date="2018" name="BMC Genomics">
        <title>Genomic insights into host adaptation between the wheat stripe rust pathogen (Puccinia striiformis f. sp. tritici) and the barley stripe rust pathogen (Puccinia striiformis f. sp. hordei).</title>
        <authorList>
            <person name="Xia C."/>
            <person name="Wang M."/>
            <person name="Yin C."/>
            <person name="Cornejo O.E."/>
            <person name="Hulbert S.H."/>
            <person name="Chen X."/>
        </authorList>
    </citation>
    <scope>NUCLEOTIDE SEQUENCE [LARGE SCALE GENOMIC DNA]</scope>
    <source>
        <strain evidence="2">93-210</strain>
    </source>
</reference>
<evidence type="ECO:0000313" key="1">
    <source>
        <dbReference type="EMBL" id="KAI7947846.1"/>
    </source>
</evidence>
<keyword evidence="2" id="KW-1185">Reference proteome</keyword>
<gene>
    <name evidence="1" type="ORF">MJO28_009754</name>
</gene>
<sequence>MSSAPENATAIMPCPRSLLDKVYETRKLGLTSKICLPQIAVVGDQSSGKSTLLEYISGVTFPKDSELCTCFVTEVRMRHADEFSARVLVNGKVDSRLKVPESKEDVASVIETAKTLFMDGRKRVIYDDILTVDLSGPELPTLTLVDLPGYIQARALDQPETIVQDIENLVQKYLAESRPIILAVVRSIGISEQMRQSNTFNNSTGRAKGLYRGIQNSIEKLTDVLSDQVEREFSGIKKDLVQQKEELSQQLRALGPAIATDLEKSNLLQRNINHVMPQFKDLVDGHYGAGDFDQDLDLRSLLSISSPLITTLFSTDSL</sequence>
<proteinExistence type="predicted"/>
<comment type="caution">
    <text evidence="1">The sequence shown here is derived from an EMBL/GenBank/DDBJ whole genome shotgun (WGS) entry which is preliminary data.</text>
</comment>
<reference evidence="2" key="2">
    <citation type="journal article" date="2018" name="Mol. Plant Microbe Interact.">
        <title>Genome sequence resources for the wheat stripe rust pathogen (Puccinia striiformis f. sp. tritici) and the barley stripe rust pathogen (Puccinia striiformis f. sp. hordei).</title>
        <authorList>
            <person name="Xia C."/>
            <person name="Wang M."/>
            <person name="Yin C."/>
            <person name="Cornejo O.E."/>
            <person name="Hulbert S.H."/>
            <person name="Chen X."/>
        </authorList>
    </citation>
    <scope>NUCLEOTIDE SEQUENCE [LARGE SCALE GENOMIC DNA]</scope>
    <source>
        <strain evidence="2">93-210</strain>
    </source>
</reference>
<name>A0ACC0EA77_9BASI</name>
<evidence type="ECO:0000313" key="2">
    <source>
        <dbReference type="Proteomes" id="UP001060170"/>
    </source>
</evidence>
<organism evidence="1 2">
    <name type="scientific">Puccinia striiformis f. sp. tritici</name>
    <dbReference type="NCBI Taxonomy" id="168172"/>
    <lineage>
        <taxon>Eukaryota</taxon>
        <taxon>Fungi</taxon>
        <taxon>Dikarya</taxon>
        <taxon>Basidiomycota</taxon>
        <taxon>Pucciniomycotina</taxon>
        <taxon>Pucciniomycetes</taxon>
        <taxon>Pucciniales</taxon>
        <taxon>Pucciniaceae</taxon>
        <taxon>Puccinia</taxon>
    </lineage>
</organism>
<accession>A0ACC0EA77</accession>
<dbReference type="EMBL" id="CM045873">
    <property type="protein sequence ID" value="KAI7947846.1"/>
    <property type="molecule type" value="Genomic_DNA"/>
</dbReference>
<reference evidence="1 2" key="3">
    <citation type="journal article" date="2022" name="Microbiol. Spectr.">
        <title>Folding features and dynamics of 3D genome architecture in plant fungal pathogens.</title>
        <authorList>
            <person name="Xia C."/>
        </authorList>
    </citation>
    <scope>NUCLEOTIDE SEQUENCE [LARGE SCALE GENOMIC DNA]</scope>
    <source>
        <strain evidence="1 2">93-210</strain>
    </source>
</reference>
<dbReference type="Proteomes" id="UP001060170">
    <property type="component" value="Chromosome 9"/>
</dbReference>
<protein>
    <submittedName>
        <fullName evidence="1">Uncharacterized protein</fullName>
    </submittedName>
</protein>